<organism evidence="3 12">
    <name type="scientific">Rotaria magnacalcarata</name>
    <dbReference type="NCBI Taxonomy" id="392030"/>
    <lineage>
        <taxon>Eukaryota</taxon>
        <taxon>Metazoa</taxon>
        <taxon>Spiralia</taxon>
        <taxon>Gnathifera</taxon>
        <taxon>Rotifera</taxon>
        <taxon>Eurotatoria</taxon>
        <taxon>Bdelloidea</taxon>
        <taxon>Philodinida</taxon>
        <taxon>Philodinidae</taxon>
        <taxon>Rotaria</taxon>
    </lineage>
</organism>
<keyword evidence="13" id="KW-1185">Reference proteome</keyword>
<dbReference type="EMBL" id="CAJNOV010007177">
    <property type="protein sequence ID" value="CAF1272322.1"/>
    <property type="molecule type" value="Genomic_DNA"/>
</dbReference>
<feature type="compositionally biased region" description="Basic and acidic residues" evidence="1">
    <location>
        <begin position="145"/>
        <end position="154"/>
    </location>
</feature>
<evidence type="ECO:0000313" key="13">
    <source>
        <dbReference type="Proteomes" id="UP000663866"/>
    </source>
</evidence>
<evidence type="ECO:0000313" key="3">
    <source>
        <dbReference type="EMBL" id="CAF1641531.1"/>
    </source>
</evidence>
<dbReference type="Proteomes" id="UP000663856">
    <property type="component" value="Unassembled WGS sequence"/>
</dbReference>
<evidence type="ECO:0000313" key="5">
    <source>
        <dbReference type="EMBL" id="CAF2142279.1"/>
    </source>
</evidence>
<feature type="region of interest" description="Disordered" evidence="1">
    <location>
        <begin position="145"/>
        <end position="165"/>
    </location>
</feature>
<dbReference type="EMBL" id="CAJOBF010005410">
    <property type="protein sequence ID" value="CAF4174255.1"/>
    <property type="molecule type" value="Genomic_DNA"/>
</dbReference>
<evidence type="ECO:0000313" key="11">
    <source>
        <dbReference type="EMBL" id="CAF4174255.1"/>
    </source>
</evidence>
<evidence type="ECO:0000313" key="6">
    <source>
        <dbReference type="EMBL" id="CAF2142404.1"/>
    </source>
</evidence>
<evidence type="ECO:0000313" key="8">
    <source>
        <dbReference type="EMBL" id="CAF3854671.1"/>
    </source>
</evidence>
<dbReference type="EMBL" id="CAJOBG010003634">
    <property type="protein sequence ID" value="CAF4073593.1"/>
    <property type="molecule type" value="Genomic_DNA"/>
</dbReference>
<accession>A0A816E1A7</accession>
<dbReference type="EMBL" id="CAJOBI010000949">
    <property type="protein sequence ID" value="CAF3854671.1"/>
    <property type="molecule type" value="Genomic_DNA"/>
</dbReference>
<dbReference type="Proteomes" id="UP000663834">
    <property type="component" value="Unassembled WGS sequence"/>
</dbReference>
<dbReference type="Proteomes" id="UP000663855">
    <property type="component" value="Unassembled WGS sequence"/>
</dbReference>
<evidence type="ECO:0000313" key="7">
    <source>
        <dbReference type="EMBL" id="CAF3841521.1"/>
    </source>
</evidence>
<dbReference type="Proteomes" id="UP000663824">
    <property type="component" value="Unassembled WGS sequence"/>
</dbReference>
<evidence type="ECO:0000256" key="1">
    <source>
        <dbReference type="SAM" id="MobiDB-lite"/>
    </source>
</evidence>
<sequence length="185" mass="22550">MSYIEIQHDEHTGWLCNNDLILMCDREIFSNDVNSPFIDDDRLRSMYSSRLHRKSRRHIPTLDFNDEKLFPSIFNRTARITTTTTNIFSDEINLDEELISELNSMLDCREYVRKQNHFFDRKQFQQAQAAQADEEKKLGEFKRRQQEQCKIERQQRRRQHPSYVSRFDEKRYVPSMRKKLYKFVN</sequence>
<dbReference type="OrthoDB" id="10016093at2759"/>
<dbReference type="Proteomes" id="UP000681720">
    <property type="component" value="Unassembled WGS sequence"/>
</dbReference>
<protein>
    <submittedName>
        <fullName evidence="3">Uncharacterized protein</fullName>
    </submittedName>
</protein>
<dbReference type="Proteomes" id="UP000663842">
    <property type="component" value="Unassembled WGS sequence"/>
</dbReference>
<dbReference type="EMBL" id="CAJNRF010002730">
    <property type="protein sequence ID" value="CAF2041848.1"/>
    <property type="molecule type" value="Genomic_DNA"/>
</dbReference>
<evidence type="ECO:0000313" key="4">
    <source>
        <dbReference type="EMBL" id="CAF2041848.1"/>
    </source>
</evidence>
<dbReference type="Proteomes" id="UP000663866">
    <property type="component" value="Unassembled WGS sequence"/>
</dbReference>
<dbReference type="Proteomes" id="UP000676336">
    <property type="component" value="Unassembled WGS sequence"/>
</dbReference>
<proteinExistence type="predicted"/>
<evidence type="ECO:0000313" key="10">
    <source>
        <dbReference type="EMBL" id="CAF4073593.1"/>
    </source>
</evidence>
<dbReference type="EMBL" id="CAJOBH010003032">
    <property type="protein sequence ID" value="CAF3934619.1"/>
    <property type="molecule type" value="Genomic_DNA"/>
</dbReference>
<name>A0A816E1A7_9BILA</name>
<dbReference type="EMBL" id="CAJNOW010015393">
    <property type="protein sequence ID" value="CAF1641531.1"/>
    <property type="molecule type" value="Genomic_DNA"/>
</dbReference>
<dbReference type="EMBL" id="CAJNRE010015945">
    <property type="protein sequence ID" value="CAF2142279.1"/>
    <property type="molecule type" value="Genomic_DNA"/>
</dbReference>
<gene>
    <name evidence="9" type="ORF">BYL167_LOCUS10188</name>
    <name evidence="2" type="ORF">CJN711_LOCUS15540</name>
    <name evidence="7" type="ORF">GIL414_LOCUS3417</name>
    <name evidence="3" type="ORF">KQP761_LOCUS28162</name>
    <name evidence="5" type="ORF">MBJ925_LOCUS29729</name>
    <name evidence="10" type="ORF">OVN521_LOCUS19342</name>
    <name evidence="8" type="ORF">SMN809_LOCUS4216</name>
    <name evidence="11" type="ORF">UXM345_LOCUS26465</name>
    <name evidence="4" type="ORF">WKI299_LOCUS8465</name>
    <name evidence="6" type="ORF">XDN619_LOCUS26974</name>
</gene>
<dbReference type="EMBL" id="CAJNRG010012703">
    <property type="protein sequence ID" value="CAF2142404.1"/>
    <property type="molecule type" value="Genomic_DNA"/>
</dbReference>
<dbReference type="Proteomes" id="UP000663887">
    <property type="component" value="Unassembled WGS sequence"/>
</dbReference>
<reference evidence="3" key="1">
    <citation type="submission" date="2021-02" db="EMBL/GenBank/DDBJ databases">
        <authorList>
            <person name="Nowell W R."/>
        </authorList>
    </citation>
    <scope>NUCLEOTIDE SEQUENCE</scope>
</reference>
<evidence type="ECO:0000313" key="12">
    <source>
        <dbReference type="Proteomes" id="UP000663834"/>
    </source>
</evidence>
<evidence type="ECO:0000313" key="9">
    <source>
        <dbReference type="EMBL" id="CAF3934619.1"/>
    </source>
</evidence>
<dbReference type="EMBL" id="CAJOBJ010000745">
    <property type="protein sequence ID" value="CAF3841521.1"/>
    <property type="molecule type" value="Genomic_DNA"/>
</dbReference>
<dbReference type="AlphaFoldDB" id="A0A816E1A7"/>
<comment type="caution">
    <text evidence="3">The sequence shown here is derived from an EMBL/GenBank/DDBJ whole genome shotgun (WGS) entry which is preliminary data.</text>
</comment>
<dbReference type="Proteomes" id="UP000681967">
    <property type="component" value="Unassembled WGS sequence"/>
</dbReference>
<evidence type="ECO:0000313" key="2">
    <source>
        <dbReference type="EMBL" id="CAF1272322.1"/>
    </source>
</evidence>